<evidence type="ECO:0008006" key="3">
    <source>
        <dbReference type="Google" id="ProtNLM"/>
    </source>
</evidence>
<sequence>MVMQTVEELHGSMVLANIMSVIWLGDWDRYETIFAEIPAEVSNQFPFHQHYQREKVEVWHENHFCIPGEFFISPYFSSYSGNGGKNAEESRKSLLCLIGLYEKLGFYYPLENNLYPDHLGCLMVFVRSLIQEQIKAKQDSDVELYNKLVDLEVEILSNYIQPMLKPLQKNASNHVQHPFIKEFLECFCQSLDKEEFLSLS</sequence>
<dbReference type="InterPro" id="IPR020945">
    <property type="entry name" value="DMSO/NO3_reduct_chaperone"/>
</dbReference>
<accession>A0ABM9EQV9</accession>
<dbReference type="EMBL" id="CALBWS010000012">
    <property type="protein sequence ID" value="CAH2715025.1"/>
    <property type="molecule type" value="Genomic_DNA"/>
</dbReference>
<dbReference type="SUPFAM" id="SSF89155">
    <property type="entry name" value="TorD-like"/>
    <property type="match status" value="1"/>
</dbReference>
<dbReference type="Pfam" id="PF02613">
    <property type="entry name" value="Nitrate_red_del"/>
    <property type="match status" value="1"/>
</dbReference>
<comment type="caution">
    <text evidence="1">The sequence shown here is derived from an EMBL/GenBank/DDBJ whole genome shotgun (WGS) entry which is preliminary data.</text>
</comment>
<evidence type="ECO:0000313" key="2">
    <source>
        <dbReference type="Proteomes" id="UP000838308"/>
    </source>
</evidence>
<evidence type="ECO:0000313" key="1">
    <source>
        <dbReference type="EMBL" id="CAH2715025.1"/>
    </source>
</evidence>
<proteinExistence type="predicted"/>
<organism evidence="1 2">
    <name type="scientific">Neobacillus rhizosphaerae</name>
    <dbReference type="NCBI Taxonomy" id="2880965"/>
    <lineage>
        <taxon>Bacteria</taxon>
        <taxon>Bacillati</taxon>
        <taxon>Bacillota</taxon>
        <taxon>Bacilli</taxon>
        <taxon>Bacillales</taxon>
        <taxon>Bacillaceae</taxon>
        <taxon>Neobacillus</taxon>
    </lineage>
</organism>
<dbReference type="Proteomes" id="UP000838308">
    <property type="component" value="Unassembled WGS sequence"/>
</dbReference>
<protein>
    <recommendedName>
        <fullName evidence="3">Nitrate reductase delta subunit</fullName>
    </recommendedName>
</protein>
<gene>
    <name evidence="1" type="ORF">BACCIP111895_02202</name>
</gene>
<reference evidence="1" key="1">
    <citation type="submission" date="2022-04" db="EMBL/GenBank/DDBJ databases">
        <authorList>
            <person name="Criscuolo A."/>
        </authorList>
    </citation>
    <scope>NUCLEOTIDE SEQUENCE</scope>
    <source>
        <strain evidence="1">CIP111895</strain>
    </source>
</reference>
<name>A0ABM9EQV9_9BACI</name>
<dbReference type="RefSeq" id="WP_248735328.1">
    <property type="nucleotide sequence ID" value="NZ_CALBWS010000012.1"/>
</dbReference>
<keyword evidence="2" id="KW-1185">Reference proteome</keyword>
<dbReference type="InterPro" id="IPR036411">
    <property type="entry name" value="TorD-like_sf"/>
</dbReference>
<dbReference type="Gene3D" id="1.10.3480.10">
    <property type="entry name" value="TorD-like"/>
    <property type="match status" value="1"/>
</dbReference>